<evidence type="ECO:0000256" key="1">
    <source>
        <dbReference type="ARBA" id="ARBA00005015"/>
    </source>
</evidence>
<evidence type="ECO:0000256" key="10">
    <source>
        <dbReference type="ARBA" id="ARBA00022840"/>
    </source>
</evidence>
<evidence type="ECO:0000256" key="7">
    <source>
        <dbReference type="ARBA" id="ARBA00022697"/>
    </source>
</evidence>
<dbReference type="PANTHER" id="PTHR20861">
    <property type="entry name" value="HOMOSERINE/4-DIPHOSPHOCYTIDYL-2-C-METHYL-D-ERYTHRITOL KINASE"/>
    <property type="match status" value="1"/>
</dbReference>
<dbReference type="RefSeq" id="WP_095672638.1">
    <property type="nucleotide sequence ID" value="NZ_CP016771.1"/>
</dbReference>
<evidence type="ECO:0000256" key="8">
    <source>
        <dbReference type="ARBA" id="ARBA00022741"/>
    </source>
</evidence>
<evidence type="ECO:0000256" key="5">
    <source>
        <dbReference type="ARBA" id="ARBA00022605"/>
    </source>
</evidence>
<dbReference type="Proteomes" id="UP000217171">
    <property type="component" value="Chromosome"/>
</dbReference>
<dbReference type="InterPro" id="IPR036554">
    <property type="entry name" value="GHMP_kinase_C_sf"/>
</dbReference>
<sequence>MASKRSNSGLTFKATLAQISVPASSANIGPGFDCFGIALELRDRYAAQVLDDETFDVDVTGEGADEVKKDAKNLVIKSMLRGFEHMGGKPRGIALRALNVIPHGRGLGSSASAIVGGLTLARSLVLTGEQYMSDEDLITLATELEGHPDNVAAAFYGGATLAWSEAKTSSTGEIKSIGRAVSLRVDDRIKALLLVPSNQLATAKARKLLPETIPHQDAVLNSSRTALLVHALAERPDLLFIATEDLLHQKYRAQAMPKTIALVEKLRGAGLAAVVSGAGPAVMVLYSGGEDEIDQLESVAPGFTAMKLAIAKTGAQ</sequence>
<keyword evidence="17" id="KW-1185">Reference proteome</keyword>
<comment type="function">
    <text evidence="12 13">Catalyzes the ATP-dependent phosphorylation of L-homoserine to L-homoserine phosphate.</text>
</comment>
<reference evidence="16 17" key="1">
    <citation type="submission" date="2016-07" db="EMBL/GenBank/DDBJ databases">
        <title>High microdiversification within the ubiquitous acI lineage of Actinobacteria.</title>
        <authorList>
            <person name="Neuenschwander S.M."/>
            <person name="Salcher M."/>
            <person name="Ghai R."/>
            <person name="Pernthaler J."/>
        </authorList>
    </citation>
    <scope>NUCLEOTIDE SEQUENCE [LARGE SCALE GENOMIC DNA]</scope>
    <source>
        <strain evidence="16">MMS-21-160</strain>
    </source>
</reference>
<dbReference type="Pfam" id="PF08544">
    <property type="entry name" value="GHMP_kinases_C"/>
    <property type="match status" value="1"/>
</dbReference>
<evidence type="ECO:0000313" key="16">
    <source>
        <dbReference type="EMBL" id="ASY13652.1"/>
    </source>
</evidence>
<evidence type="ECO:0000256" key="6">
    <source>
        <dbReference type="ARBA" id="ARBA00022679"/>
    </source>
</evidence>
<keyword evidence="7 13" id="KW-0791">Threonine biosynthesis</keyword>
<dbReference type="GO" id="GO:0005524">
    <property type="term" value="F:ATP binding"/>
    <property type="evidence" value="ECO:0007669"/>
    <property type="project" value="UniProtKB-UniRule"/>
</dbReference>
<keyword evidence="6 13" id="KW-0808">Transferase</keyword>
<dbReference type="EC" id="2.7.1.39" evidence="3 13"/>
<evidence type="ECO:0000256" key="9">
    <source>
        <dbReference type="ARBA" id="ARBA00022777"/>
    </source>
</evidence>
<dbReference type="SUPFAM" id="SSF55060">
    <property type="entry name" value="GHMP Kinase, C-terminal domain"/>
    <property type="match status" value="1"/>
</dbReference>
<dbReference type="InterPro" id="IPR006203">
    <property type="entry name" value="GHMP_knse_ATP-bd_CS"/>
</dbReference>
<evidence type="ECO:0000256" key="11">
    <source>
        <dbReference type="ARBA" id="ARBA00049375"/>
    </source>
</evidence>
<dbReference type="InterPro" id="IPR014721">
    <property type="entry name" value="Ribsml_uS5_D2-typ_fold_subgr"/>
</dbReference>
<comment type="subcellular location">
    <subcellularLocation>
        <location evidence="13">Cytoplasm</location>
    </subcellularLocation>
</comment>
<dbReference type="InterPro" id="IPR006204">
    <property type="entry name" value="GHMP_kinase_N_dom"/>
</dbReference>
<dbReference type="PRINTS" id="PR00958">
    <property type="entry name" value="HOMSERKINASE"/>
</dbReference>
<dbReference type="Pfam" id="PF00288">
    <property type="entry name" value="GHMP_kinases_N"/>
    <property type="match status" value="1"/>
</dbReference>
<keyword evidence="5 13" id="KW-0028">Amino-acid biosynthesis</keyword>
<feature type="domain" description="GHMP kinase C-terminal" evidence="15">
    <location>
        <begin position="230"/>
        <end position="287"/>
    </location>
</feature>
<feature type="binding site" evidence="13">
    <location>
        <begin position="102"/>
        <end position="112"/>
    </location>
    <ligand>
        <name>ATP</name>
        <dbReference type="ChEBI" id="CHEBI:30616"/>
    </ligand>
</feature>
<comment type="similarity">
    <text evidence="2 13">Belongs to the GHMP kinase family. Homoserine kinase subfamily.</text>
</comment>
<evidence type="ECO:0000259" key="14">
    <source>
        <dbReference type="Pfam" id="PF00288"/>
    </source>
</evidence>
<evidence type="ECO:0000259" key="15">
    <source>
        <dbReference type="Pfam" id="PF08544"/>
    </source>
</evidence>
<evidence type="ECO:0000313" key="17">
    <source>
        <dbReference type="Proteomes" id="UP000217171"/>
    </source>
</evidence>
<dbReference type="GO" id="GO:0004413">
    <property type="term" value="F:homoserine kinase activity"/>
    <property type="evidence" value="ECO:0007669"/>
    <property type="project" value="UniProtKB-UniRule"/>
</dbReference>
<dbReference type="OrthoDB" id="9769912at2"/>
<keyword evidence="13" id="KW-0963">Cytoplasm</keyword>
<dbReference type="SUPFAM" id="SSF54211">
    <property type="entry name" value="Ribosomal protein S5 domain 2-like"/>
    <property type="match status" value="1"/>
</dbReference>
<dbReference type="NCBIfam" id="TIGR00191">
    <property type="entry name" value="thrB"/>
    <property type="match status" value="1"/>
</dbReference>
<keyword evidence="8 13" id="KW-0547">Nucleotide-binding</keyword>
<evidence type="ECO:0000256" key="12">
    <source>
        <dbReference type="ARBA" id="ARBA00049954"/>
    </source>
</evidence>
<dbReference type="Gene3D" id="3.30.230.10">
    <property type="match status" value="1"/>
</dbReference>
<dbReference type="GO" id="GO:0005737">
    <property type="term" value="C:cytoplasm"/>
    <property type="evidence" value="ECO:0007669"/>
    <property type="project" value="UniProtKB-SubCell"/>
</dbReference>
<comment type="pathway">
    <text evidence="1 13">Amino-acid biosynthesis; L-threonine biosynthesis; L-threonine from L-aspartate: step 4/5.</text>
</comment>
<gene>
    <name evidence="13" type="primary">thrB</name>
    <name evidence="16" type="ORF">B1s21160_04920</name>
</gene>
<keyword evidence="9 13" id="KW-0418">Kinase</keyword>
<dbReference type="PANTHER" id="PTHR20861:SF1">
    <property type="entry name" value="HOMOSERINE KINASE"/>
    <property type="match status" value="1"/>
</dbReference>
<dbReference type="HAMAP" id="MF_00384">
    <property type="entry name" value="Homoser_kinase"/>
    <property type="match status" value="1"/>
</dbReference>
<evidence type="ECO:0000256" key="4">
    <source>
        <dbReference type="ARBA" id="ARBA00017858"/>
    </source>
</evidence>
<accession>A0A249KA56</accession>
<evidence type="ECO:0000256" key="2">
    <source>
        <dbReference type="ARBA" id="ARBA00007370"/>
    </source>
</evidence>
<dbReference type="KEGG" id="nhi:B1s21160_04920"/>
<keyword evidence="10 13" id="KW-0067">ATP-binding</keyword>
<dbReference type="EMBL" id="CP016771">
    <property type="protein sequence ID" value="ASY13652.1"/>
    <property type="molecule type" value="Genomic_DNA"/>
</dbReference>
<name>A0A249KA56_9ACTN</name>
<dbReference type="PROSITE" id="PS00627">
    <property type="entry name" value="GHMP_KINASES_ATP"/>
    <property type="match status" value="1"/>
</dbReference>
<proteinExistence type="inferred from homology"/>
<dbReference type="PIRSF" id="PIRSF000676">
    <property type="entry name" value="Homoser_kin"/>
    <property type="match status" value="1"/>
</dbReference>
<dbReference type="AlphaFoldDB" id="A0A249KA56"/>
<dbReference type="InterPro" id="IPR020568">
    <property type="entry name" value="Ribosomal_Su5_D2-typ_SF"/>
</dbReference>
<feature type="domain" description="GHMP kinase N-terminal" evidence="14">
    <location>
        <begin position="73"/>
        <end position="158"/>
    </location>
</feature>
<dbReference type="GO" id="GO:0009088">
    <property type="term" value="P:threonine biosynthetic process"/>
    <property type="evidence" value="ECO:0007669"/>
    <property type="project" value="UniProtKB-UniRule"/>
</dbReference>
<evidence type="ECO:0000256" key="13">
    <source>
        <dbReference type="HAMAP-Rule" id="MF_00384"/>
    </source>
</evidence>
<dbReference type="Gene3D" id="3.30.70.890">
    <property type="entry name" value="GHMP kinase, C-terminal domain"/>
    <property type="match status" value="1"/>
</dbReference>
<comment type="catalytic activity">
    <reaction evidence="11 13">
        <text>L-homoserine + ATP = O-phospho-L-homoserine + ADP + H(+)</text>
        <dbReference type="Rhea" id="RHEA:13985"/>
        <dbReference type="ChEBI" id="CHEBI:15378"/>
        <dbReference type="ChEBI" id="CHEBI:30616"/>
        <dbReference type="ChEBI" id="CHEBI:57476"/>
        <dbReference type="ChEBI" id="CHEBI:57590"/>
        <dbReference type="ChEBI" id="CHEBI:456216"/>
        <dbReference type="EC" id="2.7.1.39"/>
    </reaction>
</comment>
<dbReference type="InterPro" id="IPR000870">
    <property type="entry name" value="Homoserine_kinase"/>
</dbReference>
<evidence type="ECO:0000256" key="3">
    <source>
        <dbReference type="ARBA" id="ARBA00012078"/>
    </source>
</evidence>
<dbReference type="UniPathway" id="UPA00050">
    <property type="reaction ID" value="UER00064"/>
</dbReference>
<dbReference type="InterPro" id="IPR013750">
    <property type="entry name" value="GHMP_kinase_C_dom"/>
</dbReference>
<protein>
    <recommendedName>
        <fullName evidence="4 13">Homoserine kinase</fullName>
        <shortName evidence="13">HK</shortName>
        <shortName evidence="13">HSK</shortName>
        <ecNumber evidence="3 13">2.7.1.39</ecNumber>
    </recommendedName>
</protein>
<organism evidence="16 17">
    <name type="scientific">Candidatus Nanopelagicus hibericus</name>
    <dbReference type="NCBI Taxonomy" id="1884915"/>
    <lineage>
        <taxon>Bacteria</taxon>
        <taxon>Bacillati</taxon>
        <taxon>Actinomycetota</taxon>
        <taxon>Actinomycetes</taxon>
        <taxon>Candidatus Nanopelagicales</taxon>
        <taxon>Candidatus Nanopelagicaceae</taxon>
        <taxon>Candidatus Nanopelagicus</taxon>
    </lineage>
</organism>